<dbReference type="PROSITE" id="PS50181">
    <property type="entry name" value="FBOX"/>
    <property type="match status" value="1"/>
</dbReference>
<evidence type="ECO:0000259" key="1">
    <source>
        <dbReference type="PROSITE" id="PS50181"/>
    </source>
</evidence>
<dbReference type="AlphaFoldDB" id="S8ARY7"/>
<dbReference type="SUPFAM" id="SSF81383">
    <property type="entry name" value="F-box domain"/>
    <property type="match status" value="1"/>
</dbReference>
<dbReference type="SMART" id="SM00256">
    <property type="entry name" value="FBOX"/>
    <property type="match status" value="1"/>
</dbReference>
<name>S8ARY7_DACHA</name>
<gene>
    <name evidence="2" type="ORF">H072_343</name>
</gene>
<dbReference type="InterPro" id="IPR036047">
    <property type="entry name" value="F-box-like_dom_sf"/>
</dbReference>
<organism evidence="2 3">
    <name type="scientific">Dactylellina haptotyla (strain CBS 200.50)</name>
    <name type="common">Nematode-trapping fungus</name>
    <name type="synonym">Monacrosporium haptotylum</name>
    <dbReference type="NCBI Taxonomy" id="1284197"/>
    <lineage>
        <taxon>Eukaryota</taxon>
        <taxon>Fungi</taxon>
        <taxon>Dikarya</taxon>
        <taxon>Ascomycota</taxon>
        <taxon>Pezizomycotina</taxon>
        <taxon>Orbiliomycetes</taxon>
        <taxon>Orbiliales</taxon>
        <taxon>Orbiliaceae</taxon>
        <taxon>Dactylellina</taxon>
    </lineage>
</organism>
<reference evidence="2 3" key="1">
    <citation type="journal article" date="2013" name="PLoS Genet.">
        <title>Genomic mechanisms accounting for the adaptation to parasitism in nematode-trapping fungi.</title>
        <authorList>
            <person name="Meerupati T."/>
            <person name="Andersson K.M."/>
            <person name="Friman E."/>
            <person name="Kumar D."/>
            <person name="Tunlid A."/>
            <person name="Ahren D."/>
        </authorList>
    </citation>
    <scope>NUCLEOTIDE SEQUENCE [LARGE SCALE GENOMIC DNA]</scope>
    <source>
        <strain evidence="2 3">CBS 200.50</strain>
    </source>
</reference>
<evidence type="ECO:0000313" key="2">
    <source>
        <dbReference type="EMBL" id="EPS45644.1"/>
    </source>
</evidence>
<proteinExistence type="predicted"/>
<dbReference type="EMBL" id="AQGS01000009">
    <property type="protein sequence ID" value="EPS45644.1"/>
    <property type="molecule type" value="Genomic_DNA"/>
</dbReference>
<reference evidence="3" key="2">
    <citation type="submission" date="2013-04" db="EMBL/GenBank/DDBJ databases">
        <title>Genomic mechanisms accounting for the adaptation to parasitism in nematode-trapping fungi.</title>
        <authorList>
            <person name="Ahren D.G."/>
        </authorList>
    </citation>
    <scope>NUCLEOTIDE SEQUENCE [LARGE SCALE GENOMIC DNA]</scope>
    <source>
        <strain evidence="3">CBS 200.50</strain>
    </source>
</reference>
<feature type="domain" description="F-box" evidence="1">
    <location>
        <begin position="28"/>
        <end position="74"/>
    </location>
</feature>
<dbReference type="Proteomes" id="UP000015100">
    <property type="component" value="Unassembled WGS sequence"/>
</dbReference>
<dbReference type="Pfam" id="PF12937">
    <property type="entry name" value="F-box-like"/>
    <property type="match status" value="1"/>
</dbReference>
<dbReference type="InterPro" id="IPR001810">
    <property type="entry name" value="F-box_dom"/>
</dbReference>
<evidence type="ECO:0000313" key="3">
    <source>
        <dbReference type="Proteomes" id="UP000015100"/>
    </source>
</evidence>
<dbReference type="HOGENOM" id="CLU_1085944_0_0_1"/>
<accession>S8ARY7</accession>
<comment type="caution">
    <text evidence="2">The sequence shown here is derived from an EMBL/GenBank/DDBJ whole genome shotgun (WGS) entry which is preliminary data.</text>
</comment>
<sequence>MSEDINAISTIVTRIDTQNENKTIQLQPSWILMLPTEIHLQILSYLTVIHQNSVSNTCQYFKNLLASNALLKTRYSLHHSTELKYNIHDFLTDAITMIKSRATNQTATSFTIGLKTWGLLRDVIRPKSLNTEIISMPQIGLESECAFLNEQASLVGPDGLPIGQEELLKNAEFYQPIDRGTFAEVYVNSVWRPTDAIRRFYWQQLLYGINFQGMTVREAFELCAHFIIQRDRNLAHLMSDPGEERKYYFEFYGLRE</sequence>
<protein>
    <recommendedName>
        <fullName evidence="1">F-box domain-containing protein</fullName>
    </recommendedName>
</protein>
<dbReference type="Gene3D" id="1.20.1280.50">
    <property type="match status" value="1"/>
</dbReference>
<keyword evidence="3" id="KW-1185">Reference proteome</keyword>